<sequence length="444" mass="48923">MSSRRRLVSRTNQDAAASSPAAPRTQASSSASRSALPPYEPPVHPLTFSAKQQLTTLVDDADYGKYRKHLATAITTLSNATVESNDTLSLARMKLERQVERRKVRESQREDEEGEMEKTEEEVAIEERVAKLEAEVERLTQEAEMATRELIDYSEELKRQEGLIRGVAEKAATAPRPQQGSNPRRRRATDGSDDDNSDDPDFEVPDADADAGADTPSVTELLAEAQAAAAAQYAAKSMRARYADNADYQTFKKHVHDASHHGANAPPLPPPSAWFPSTTEASAQGRITRGAANNGDESDEDLVFAGAVSSLKCPLTLKLFEVPYSNRVCRHTFEKSALLEMFERGATVFYENSQARGRNHGPGLRKLKCPSSGCDVMLELGEFYEDEMVKRQVKRAKAAEAAAEGDSEGENEEEEERQAVDVDMDSKDQEFDGYEEVQVAGTQM</sequence>
<evidence type="ECO:0000256" key="2">
    <source>
        <dbReference type="ARBA" id="ARBA00004718"/>
    </source>
</evidence>
<protein>
    <recommendedName>
        <fullName evidence="11">G protein gamma domain-containing protein</fullName>
    </recommendedName>
</protein>
<dbReference type="Proteomes" id="UP000077154">
    <property type="component" value="Unassembled WGS sequence"/>
</dbReference>
<dbReference type="GO" id="GO:0061665">
    <property type="term" value="F:SUMO ligase activity"/>
    <property type="evidence" value="ECO:0007669"/>
    <property type="project" value="TreeGrafter"/>
</dbReference>
<reference evidence="12" key="1">
    <citation type="submission" date="2016-03" db="EMBL/GenBank/DDBJ databases">
        <title>Updated assembly of Pseudogymnoascus destructans, the fungus causing white-nose syndrome of bats.</title>
        <authorList>
            <person name="Palmer J.M."/>
            <person name="Drees K.P."/>
            <person name="Foster J.T."/>
            <person name="Lindner D.L."/>
        </authorList>
    </citation>
    <scope>NUCLEOTIDE SEQUENCE [LARGE SCALE GENOMIC DNA]</scope>
    <source>
        <strain evidence="12">20631-21</strain>
    </source>
</reference>
<comment type="similarity">
    <text evidence="3">Belongs to the NSE2 family.</text>
</comment>
<feature type="compositionally biased region" description="Basic and acidic residues" evidence="10">
    <location>
        <begin position="98"/>
        <end position="108"/>
    </location>
</feature>
<dbReference type="CDD" id="cd16651">
    <property type="entry name" value="SPL-RING_NSE2"/>
    <property type="match status" value="1"/>
</dbReference>
<feature type="compositionally biased region" description="Acidic residues" evidence="10">
    <location>
        <begin position="191"/>
        <end position="211"/>
    </location>
</feature>
<dbReference type="eggNOG" id="KOG2979">
    <property type="taxonomic scope" value="Eukaryota"/>
</dbReference>
<keyword evidence="5" id="KW-0479">Metal-binding</keyword>
<dbReference type="Pfam" id="PF11789">
    <property type="entry name" value="zf-Nse"/>
    <property type="match status" value="1"/>
</dbReference>
<dbReference type="GO" id="GO:0000724">
    <property type="term" value="P:double-strand break repair via homologous recombination"/>
    <property type="evidence" value="ECO:0007669"/>
    <property type="project" value="InterPro"/>
</dbReference>
<feature type="region of interest" description="Disordered" evidence="10">
    <location>
        <begin position="164"/>
        <end position="215"/>
    </location>
</feature>
<keyword evidence="4" id="KW-0808">Transferase</keyword>
<proteinExistence type="inferred from homology"/>
<feature type="region of interest" description="Disordered" evidence="10">
    <location>
        <begin position="395"/>
        <end position="444"/>
    </location>
</feature>
<dbReference type="InterPro" id="IPR004181">
    <property type="entry name" value="Znf_MIZ"/>
</dbReference>
<evidence type="ECO:0000256" key="7">
    <source>
        <dbReference type="ARBA" id="ARBA00022786"/>
    </source>
</evidence>
<organism evidence="12">
    <name type="scientific">Pseudogymnoascus destructans</name>
    <dbReference type="NCBI Taxonomy" id="655981"/>
    <lineage>
        <taxon>Eukaryota</taxon>
        <taxon>Fungi</taxon>
        <taxon>Dikarya</taxon>
        <taxon>Ascomycota</taxon>
        <taxon>Pezizomycotina</taxon>
        <taxon>Leotiomycetes</taxon>
        <taxon>Thelebolales</taxon>
        <taxon>Thelebolaceae</taxon>
        <taxon>Pseudogymnoascus</taxon>
    </lineage>
</organism>
<dbReference type="PROSITE" id="PS50058">
    <property type="entry name" value="G_PROTEIN_GAMMA"/>
    <property type="match status" value="1"/>
</dbReference>
<dbReference type="SUPFAM" id="SSF57850">
    <property type="entry name" value="RING/U-box"/>
    <property type="match status" value="1"/>
</dbReference>
<keyword evidence="9" id="KW-0539">Nucleus</keyword>
<evidence type="ECO:0000256" key="9">
    <source>
        <dbReference type="ARBA" id="ARBA00023242"/>
    </source>
</evidence>
<evidence type="ECO:0000256" key="8">
    <source>
        <dbReference type="ARBA" id="ARBA00022833"/>
    </source>
</evidence>
<feature type="compositionally biased region" description="Acidic residues" evidence="10">
    <location>
        <begin position="109"/>
        <end position="123"/>
    </location>
</feature>
<evidence type="ECO:0000256" key="1">
    <source>
        <dbReference type="ARBA" id="ARBA00004123"/>
    </source>
</evidence>
<comment type="pathway">
    <text evidence="2">Protein modification; protein sumoylation.</text>
</comment>
<feature type="region of interest" description="Disordered" evidence="10">
    <location>
        <begin position="98"/>
        <end position="123"/>
    </location>
</feature>
<evidence type="ECO:0000256" key="6">
    <source>
        <dbReference type="ARBA" id="ARBA00022771"/>
    </source>
</evidence>
<dbReference type="Gene3D" id="3.30.40.10">
    <property type="entry name" value="Zinc/RING finger domain, C3HC4 (zinc finger)"/>
    <property type="match status" value="1"/>
</dbReference>
<feature type="region of interest" description="Disordered" evidence="10">
    <location>
        <begin position="1"/>
        <end position="49"/>
    </location>
</feature>
<dbReference type="InterPro" id="IPR026846">
    <property type="entry name" value="Nse2(Mms21)"/>
</dbReference>
<keyword evidence="8" id="KW-0862">Zinc</keyword>
<dbReference type="GO" id="GO:0008270">
    <property type="term" value="F:zinc ion binding"/>
    <property type="evidence" value="ECO:0007669"/>
    <property type="project" value="UniProtKB-KW"/>
</dbReference>
<evidence type="ECO:0000256" key="5">
    <source>
        <dbReference type="ARBA" id="ARBA00022723"/>
    </source>
</evidence>
<comment type="subcellular location">
    <subcellularLocation>
        <location evidence="1">Nucleus</location>
    </subcellularLocation>
</comment>
<gene>
    <name evidence="12" type="ORF">VC83_07701</name>
</gene>
<feature type="domain" description="G protein gamma" evidence="11">
    <location>
        <begin position="125"/>
        <end position="188"/>
    </location>
</feature>
<dbReference type="GO" id="GO:0005634">
    <property type="term" value="C:nucleus"/>
    <property type="evidence" value="ECO:0007669"/>
    <property type="project" value="UniProtKB-SubCell"/>
</dbReference>
<dbReference type="EMBL" id="KV441408">
    <property type="protein sequence ID" value="OAF55497.1"/>
    <property type="molecule type" value="Genomic_DNA"/>
</dbReference>
<evidence type="ECO:0000313" key="12">
    <source>
        <dbReference type="EMBL" id="OAF55497.1"/>
    </source>
</evidence>
<dbReference type="PANTHER" id="PTHR21330:SF1">
    <property type="entry name" value="E3 SUMO-PROTEIN LIGASE NSE2"/>
    <property type="match status" value="1"/>
</dbReference>
<name>A0A177A073_9PEZI</name>
<evidence type="ECO:0000259" key="11">
    <source>
        <dbReference type="PROSITE" id="PS50058"/>
    </source>
</evidence>
<dbReference type="UniPathway" id="UPA00886"/>
<keyword evidence="6" id="KW-0863">Zinc-finger</keyword>
<dbReference type="GO" id="GO:0007186">
    <property type="term" value="P:G protein-coupled receptor signaling pathway"/>
    <property type="evidence" value="ECO:0007669"/>
    <property type="project" value="InterPro"/>
</dbReference>
<dbReference type="GeneID" id="36290745"/>
<dbReference type="GO" id="GO:0030915">
    <property type="term" value="C:Smc5-Smc6 complex"/>
    <property type="evidence" value="ECO:0007669"/>
    <property type="project" value="InterPro"/>
</dbReference>
<dbReference type="InterPro" id="IPR015898">
    <property type="entry name" value="G-protein_gamma-like_dom"/>
</dbReference>
<evidence type="ECO:0000256" key="3">
    <source>
        <dbReference type="ARBA" id="ARBA00008212"/>
    </source>
</evidence>
<feature type="compositionally biased region" description="Acidic residues" evidence="10">
    <location>
        <begin position="403"/>
        <end position="416"/>
    </location>
</feature>
<dbReference type="PANTHER" id="PTHR21330">
    <property type="entry name" value="E3 SUMO-PROTEIN LIGASE NSE2"/>
    <property type="match status" value="1"/>
</dbReference>
<accession>A0A177A073</accession>
<feature type="region of interest" description="Disordered" evidence="10">
    <location>
        <begin position="258"/>
        <end position="282"/>
    </location>
</feature>
<evidence type="ECO:0000256" key="10">
    <source>
        <dbReference type="SAM" id="MobiDB-lite"/>
    </source>
</evidence>
<keyword evidence="7" id="KW-0833">Ubl conjugation pathway</keyword>
<dbReference type="RefSeq" id="XP_024320797.1">
    <property type="nucleotide sequence ID" value="XM_024471267.1"/>
</dbReference>
<dbReference type="OrthoDB" id="26899at2759"/>
<feature type="compositionally biased region" description="Low complexity" evidence="10">
    <location>
        <begin position="15"/>
        <end position="35"/>
    </location>
</feature>
<feature type="compositionally biased region" description="Basic and acidic residues" evidence="10">
    <location>
        <begin position="417"/>
        <end position="430"/>
    </location>
</feature>
<dbReference type="VEuPathDB" id="FungiDB:GMDG_01767"/>
<evidence type="ECO:0000256" key="4">
    <source>
        <dbReference type="ARBA" id="ARBA00022679"/>
    </source>
</evidence>
<dbReference type="InterPro" id="IPR013083">
    <property type="entry name" value="Znf_RING/FYVE/PHD"/>
</dbReference>
<dbReference type="AlphaFoldDB" id="A0A177A073"/>
<dbReference type="GO" id="GO:0016925">
    <property type="term" value="P:protein sumoylation"/>
    <property type="evidence" value="ECO:0007669"/>
    <property type="project" value="UniProtKB-UniPathway"/>
</dbReference>